<gene>
    <name evidence="1" type="ORF">AVEN_46028_1</name>
</gene>
<dbReference type="EMBL" id="BGPR01006572">
    <property type="protein sequence ID" value="GBN20133.1"/>
    <property type="molecule type" value="Genomic_DNA"/>
</dbReference>
<accession>A0A4Y2M138</accession>
<protein>
    <submittedName>
        <fullName evidence="1">Uncharacterized protein</fullName>
    </submittedName>
</protein>
<sequence length="183" mass="20823">MLAKTAKKELPDIILVQEPYVKDNKIEGLPVDNITNKANVTESLKDILSNRKVIIQTQESPAIWQQTKGCAQSSCSGPAFWNLVADNILKTDWPQNVHLQAFAADFAFVISHKTKDGVQQLANRAITTFSNWAELNKLQISLERTKYMYLGNLINPARIKWNNTRNTKSINSQISRNYHRRQA</sequence>
<evidence type="ECO:0000313" key="2">
    <source>
        <dbReference type="Proteomes" id="UP000499080"/>
    </source>
</evidence>
<dbReference type="Proteomes" id="UP000499080">
    <property type="component" value="Unassembled WGS sequence"/>
</dbReference>
<dbReference type="AlphaFoldDB" id="A0A4Y2M138"/>
<reference evidence="1 2" key="1">
    <citation type="journal article" date="2019" name="Sci. Rep.">
        <title>Orb-weaving spider Araneus ventricosus genome elucidates the spidroin gene catalogue.</title>
        <authorList>
            <person name="Kono N."/>
            <person name="Nakamura H."/>
            <person name="Ohtoshi R."/>
            <person name="Moran D.A.P."/>
            <person name="Shinohara A."/>
            <person name="Yoshida Y."/>
            <person name="Fujiwara M."/>
            <person name="Mori M."/>
            <person name="Tomita M."/>
            <person name="Arakawa K."/>
        </authorList>
    </citation>
    <scope>NUCLEOTIDE SEQUENCE [LARGE SCALE GENOMIC DNA]</scope>
</reference>
<evidence type="ECO:0000313" key="1">
    <source>
        <dbReference type="EMBL" id="GBN20133.1"/>
    </source>
</evidence>
<proteinExistence type="predicted"/>
<comment type="caution">
    <text evidence="1">The sequence shown here is derived from an EMBL/GenBank/DDBJ whole genome shotgun (WGS) entry which is preliminary data.</text>
</comment>
<organism evidence="1 2">
    <name type="scientific">Araneus ventricosus</name>
    <name type="common">Orbweaver spider</name>
    <name type="synonym">Epeira ventricosa</name>
    <dbReference type="NCBI Taxonomy" id="182803"/>
    <lineage>
        <taxon>Eukaryota</taxon>
        <taxon>Metazoa</taxon>
        <taxon>Ecdysozoa</taxon>
        <taxon>Arthropoda</taxon>
        <taxon>Chelicerata</taxon>
        <taxon>Arachnida</taxon>
        <taxon>Araneae</taxon>
        <taxon>Araneomorphae</taxon>
        <taxon>Entelegynae</taxon>
        <taxon>Araneoidea</taxon>
        <taxon>Araneidae</taxon>
        <taxon>Araneus</taxon>
    </lineage>
</organism>
<name>A0A4Y2M138_ARAVE</name>
<keyword evidence="2" id="KW-1185">Reference proteome</keyword>
<dbReference type="OrthoDB" id="6538033at2759"/>